<gene>
    <name evidence="1" type="ORF">MM415B04122_0005</name>
</gene>
<name>A0A6M3LEQ4_9ZZZZ</name>
<proteinExistence type="predicted"/>
<organism evidence="1">
    <name type="scientific">viral metagenome</name>
    <dbReference type="NCBI Taxonomy" id="1070528"/>
    <lineage>
        <taxon>unclassified sequences</taxon>
        <taxon>metagenomes</taxon>
        <taxon>organismal metagenomes</taxon>
    </lineage>
</organism>
<reference evidence="1" key="1">
    <citation type="submission" date="2020-03" db="EMBL/GenBank/DDBJ databases">
        <title>The deep terrestrial virosphere.</title>
        <authorList>
            <person name="Holmfeldt K."/>
            <person name="Nilsson E."/>
            <person name="Simone D."/>
            <person name="Lopez-Fernandez M."/>
            <person name="Wu X."/>
            <person name="de Brujin I."/>
            <person name="Lundin D."/>
            <person name="Andersson A."/>
            <person name="Bertilsson S."/>
            <person name="Dopson M."/>
        </authorList>
    </citation>
    <scope>NUCLEOTIDE SEQUENCE</scope>
    <source>
        <strain evidence="1">MM415B04122</strain>
    </source>
</reference>
<sequence>MNILEAEEMILKLNQEIHNQTDYNYAYLEICSIGDCMVIKFLGLVLWTSDCDSRLYIDEEEDVHESLYTYLRREINNEIARLREIEL</sequence>
<dbReference type="EMBL" id="MT143174">
    <property type="protein sequence ID" value="QJA93747.1"/>
    <property type="molecule type" value="Genomic_DNA"/>
</dbReference>
<dbReference type="AlphaFoldDB" id="A0A6M3LEQ4"/>
<protein>
    <submittedName>
        <fullName evidence="1">Uncharacterized protein</fullName>
    </submittedName>
</protein>
<accession>A0A6M3LEQ4</accession>
<evidence type="ECO:0000313" key="1">
    <source>
        <dbReference type="EMBL" id="QJA93747.1"/>
    </source>
</evidence>